<evidence type="ECO:0000313" key="5">
    <source>
        <dbReference type="Proteomes" id="UP000810252"/>
    </source>
</evidence>
<comment type="caution">
    <text evidence="4">The sequence shown here is derived from an EMBL/GenBank/DDBJ whole genome shotgun (WGS) entry which is preliminary data.</text>
</comment>
<dbReference type="SUPFAM" id="SSF48452">
    <property type="entry name" value="TPR-like"/>
    <property type="match status" value="3"/>
</dbReference>
<feature type="repeat" description="TPR" evidence="1">
    <location>
        <begin position="415"/>
        <end position="448"/>
    </location>
</feature>
<reference evidence="4" key="2">
    <citation type="journal article" date="2021" name="PeerJ">
        <title>Extensive microbial diversity within the chicken gut microbiome revealed by metagenomics and culture.</title>
        <authorList>
            <person name="Gilroy R."/>
            <person name="Ravi A."/>
            <person name="Getino M."/>
            <person name="Pursley I."/>
            <person name="Horton D.L."/>
            <person name="Alikhan N.F."/>
            <person name="Baker D."/>
            <person name="Gharbi K."/>
            <person name="Hall N."/>
            <person name="Watson M."/>
            <person name="Adriaenssens E.M."/>
            <person name="Foster-Nyarko E."/>
            <person name="Jarju S."/>
            <person name="Secka A."/>
            <person name="Antonio M."/>
            <person name="Oren A."/>
            <person name="Chaudhuri R.R."/>
            <person name="La Ragione R."/>
            <person name="Hildebrand F."/>
            <person name="Pallen M.J."/>
        </authorList>
    </citation>
    <scope>NUCLEOTIDE SEQUENCE</scope>
    <source>
        <strain evidence="4">20514</strain>
    </source>
</reference>
<dbReference type="Pfam" id="PF13181">
    <property type="entry name" value="TPR_8"/>
    <property type="match status" value="1"/>
</dbReference>
<dbReference type="EMBL" id="JADIMQ010000080">
    <property type="protein sequence ID" value="MBO8448736.1"/>
    <property type="molecule type" value="Genomic_DNA"/>
</dbReference>
<protein>
    <submittedName>
        <fullName evidence="4">Tetratricopeptide repeat protein</fullName>
    </submittedName>
</protein>
<feature type="compositionally biased region" description="Basic and acidic residues" evidence="2">
    <location>
        <begin position="557"/>
        <end position="573"/>
    </location>
</feature>
<reference evidence="4" key="1">
    <citation type="submission" date="2020-10" db="EMBL/GenBank/DDBJ databases">
        <authorList>
            <person name="Gilroy R."/>
        </authorList>
    </citation>
    <scope>NUCLEOTIDE SEQUENCE</scope>
    <source>
        <strain evidence="4">20514</strain>
    </source>
</reference>
<dbReference type="PROSITE" id="PS50293">
    <property type="entry name" value="TPR_REGION"/>
    <property type="match status" value="1"/>
</dbReference>
<dbReference type="PROSITE" id="PS50005">
    <property type="entry name" value="TPR"/>
    <property type="match status" value="1"/>
</dbReference>
<dbReference type="InterPro" id="IPR019734">
    <property type="entry name" value="TPR_rpt"/>
</dbReference>
<dbReference type="GO" id="GO:0031145">
    <property type="term" value="P:anaphase-promoting complex-dependent catabolic process"/>
    <property type="evidence" value="ECO:0007669"/>
    <property type="project" value="TreeGrafter"/>
</dbReference>
<evidence type="ECO:0000256" key="3">
    <source>
        <dbReference type="SAM" id="SignalP"/>
    </source>
</evidence>
<feature type="signal peptide" evidence="3">
    <location>
        <begin position="1"/>
        <end position="23"/>
    </location>
</feature>
<dbReference type="AlphaFoldDB" id="A0A9D9ELH0"/>
<dbReference type="GO" id="GO:0016567">
    <property type="term" value="P:protein ubiquitination"/>
    <property type="evidence" value="ECO:0007669"/>
    <property type="project" value="TreeGrafter"/>
</dbReference>
<feature type="chain" id="PRO_5039314476" evidence="3">
    <location>
        <begin position="24"/>
        <end position="573"/>
    </location>
</feature>
<evidence type="ECO:0000256" key="2">
    <source>
        <dbReference type="SAM" id="MobiDB-lite"/>
    </source>
</evidence>
<accession>A0A9D9ELH0</accession>
<dbReference type="PANTHER" id="PTHR12558">
    <property type="entry name" value="CELL DIVISION CYCLE 16,23,27"/>
    <property type="match status" value="1"/>
</dbReference>
<name>A0A9D9ELH0_9BACT</name>
<sequence length="573" mass="65390">MNKYFSIIMSFACLLLLCTGGRAQDMKTRLAENDIITAVGYYNDRKFEEAASLLRETVAKDPLNDAAHFYLGLSEFCMDNVSGAESELEEAVRLDSANFWYRYRLAMIYSATGKEELTLKMFEDLTEDFPDKYDLYYTMAELYRKQGRLEDALETLVQIENVFGSSDMTAIARFDILRELGREEEGYSYLEEFNRKYSSVQVLSLLGDRQLSMYNDSLALVLYTEALDIDPSFAPALLGKAETYRITRKYDNYFSTLYDFVGNDNVSVEGKCGYITALVRSADKMFMKSFGSQMDSLVNLCSEKYPRDSSVNYMAGIYYYAKGDNANAVDRFRANAENWPGSLSAAASYIEMLMYTRDWKALVSESRKAAARFPSEPAFWEYASLGEYNLGNYGNVIDICGKVLELAPQDSSAVLNAYTTMGDMYYKIGEKKKAFKAYDKALLVNPDYLPVLNNYAYFLSVENKKLKKAYQMSKKTVEAEPDNSTYLDTFGWILYLQGKALEAKPYLKNAVLLYGGKESPVVLDHYAEVLFALKEYALAFLYWDNAKSKNNGEIPDLDSRISERKNEMEKEDR</sequence>
<dbReference type="InterPro" id="IPR011990">
    <property type="entry name" value="TPR-like_helical_dom_sf"/>
</dbReference>
<keyword evidence="1" id="KW-0802">TPR repeat</keyword>
<feature type="region of interest" description="Disordered" evidence="2">
    <location>
        <begin position="553"/>
        <end position="573"/>
    </location>
</feature>
<gene>
    <name evidence="4" type="ORF">IAC29_05650</name>
</gene>
<dbReference type="SMART" id="SM00028">
    <property type="entry name" value="TPR"/>
    <property type="match status" value="5"/>
</dbReference>
<evidence type="ECO:0000313" key="4">
    <source>
        <dbReference type="EMBL" id="MBO8448736.1"/>
    </source>
</evidence>
<keyword evidence="3" id="KW-0732">Signal</keyword>
<dbReference type="Pfam" id="PF13174">
    <property type="entry name" value="TPR_6"/>
    <property type="match status" value="1"/>
</dbReference>
<dbReference type="Gene3D" id="1.25.40.10">
    <property type="entry name" value="Tetratricopeptide repeat domain"/>
    <property type="match status" value="3"/>
</dbReference>
<dbReference type="PANTHER" id="PTHR12558:SF45">
    <property type="entry name" value="CHROMOSOME UNDETERMINED SCAFFOLD_12, WHOLE GENOME SHOTGUN SEQUENCE"/>
    <property type="match status" value="1"/>
</dbReference>
<evidence type="ECO:0000256" key="1">
    <source>
        <dbReference type="PROSITE-ProRule" id="PRU00339"/>
    </source>
</evidence>
<proteinExistence type="predicted"/>
<dbReference type="GO" id="GO:0051301">
    <property type="term" value="P:cell division"/>
    <property type="evidence" value="ECO:0007669"/>
    <property type="project" value="TreeGrafter"/>
</dbReference>
<dbReference type="Pfam" id="PF13432">
    <property type="entry name" value="TPR_16"/>
    <property type="match status" value="1"/>
</dbReference>
<organism evidence="4 5">
    <name type="scientific">Candidatus Cryptobacteroides merdigallinarum</name>
    <dbReference type="NCBI Taxonomy" id="2840770"/>
    <lineage>
        <taxon>Bacteria</taxon>
        <taxon>Pseudomonadati</taxon>
        <taxon>Bacteroidota</taxon>
        <taxon>Bacteroidia</taxon>
        <taxon>Bacteroidales</taxon>
        <taxon>Candidatus Cryptobacteroides</taxon>
    </lineage>
</organism>
<dbReference type="Proteomes" id="UP000810252">
    <property type="component" value="Unassembled WGS sequence"/>
</dbReference>